<feature type="domain" description="SSD" evidence="8">
    <location>
        <begin position="757"/>
        <end position="848"/>
    </location>
</feature>
<dbReference type="PANTHER" id="PTHR33406">
    <property type="entry name" value="MEMBRANE PROTEIN MJ1562-RELATED"/>
    <property type="match status" value="1"/>
</dbReference>
<evidence type="ECO:0000313" key="10">
    <source>
        <dbReference type="Proteomes" id="UP001143362"/>
    </source>
</evidence>
<dbReference type="PANTHER" id="PTHR33406:SF6">
    <property type="entry name" value="MEMBRANE PROTEIN YDGH-RELATED"/>
    <property type="match status" value="1"/>
</dbReference>
<evidence type="ECO:0000256" key="4">
    <source>
        <dbReference type="ARBA" id="ARBA00022692"/>
    </source>
</evidence>
<evidence type="ECO:0000256" key="3">
    <source>
        <dbReference type="ARBA" id="ARBA00022475"/>
    </source>
</evidence>
<evidence type="ECO:0000256" key="6">
    <source>
        <dbReference type="ARBA" id="ARBA00023136"/>
    </source>
</evidence>
<organism evidence="9 10">
    <name type="scientific">Candidatus Litorirhabdus singularis</name>
    <dbReference type="NCBI Taxonomy" id="2518993"/>
    <lineage>
        <taxon>Bacteria</taxon>
        <taxon>Pseudomonadati</taxon>
        <taxon>Pseudomonadota</taxon>
        <taxon>Gammaproteobacteria</taxon>
        <taxon>Cellvibrionales</taxon>
        <taxon>Halieaceae</taxon>
        <taxon>Candidatus Litorirhabdus</taxon>
    </lineage>
</organism>
<accession>A0ABT3TLA4</accession>
<feature type="transmembrane region" description="Helical" evidence="7">
    <location>
        <begin position="289"/>
        <end position="309"/>
    </location>
</feature>
<evidence type="ECO:0000256" key="2">
    <source>
        <dbReference type="ARBA" id="ARBA00010157"/>
    </source>
</evidence>
<evidence type="ECO:0000256" key="5">
    <source>
        <dbReference type="ARBA" id="ARBA00022989"/>
    </source>
</evidence>
<protein>
    <submittedName>
        <fullName evidence="9">RND family transporter</fullName>
    </submittedName>
</protein>
<feature type="transmembrane region" description="Helical" evidence="7">
    <location>
        <begin position="263"/>
        <end position="282"/>
    </location>
</feature>
<feature type="transmembrane region" description="Helical" evidence="7">
    <location>
        <begin position="358"/>
        <end position="385"/>
    </location>
</feature>
<feature type="transmembrane region" description="Helical" evidence="7">
    <location>
        <begin position="698"/>
        <end position="716"/>
    </location>
</feature>
<evidence type="ECO:0000259" key="8">
    <source>
        <dbReference type="PROSITE" id="PS50156"/>
    </source>
</evidence>
<keyword evidence="3" id="KW-1003">Cell membrane</keyword>
<feature type="transmembrane region" description="Helical" evidence="7">
    <location>
        <begin position="446"/>
        <end position="465"/>
    </location>
</feature>
<dbReference type="Gene3D" id="1.20.1640.10">
    <property type="entry name" value="Multidrug efflux transporter AcrB transmembrane domain"/>
    <property type="match status" value="2"/>
</dbReference>
<dbReference type="InterPro" id="IPR000731">
    <property type="entry name" value="SSD"/>
</dbReference>
<evidence type="ECO:0000256" key="7">
    <source>
        <dbReference type="SAM" id="Phobius"/>
    </source>
</evidence>
<feature type="transmembrane region" description="Helical" evidence="7">
    <location>
        <begin position="797"/>
        <end position="815"/>
    </location>
</feature>
<proteinExistence type="inferred from homology"/>
<comment type="subcellular location">
    <subcellularLocation>
        <location evidence="1">Cell membrane</location>
        <topology evidence="1">Multi-pass membrane protein</topology>
    </subcellularLocation>
</comment>
<evidence type="ECO:0000256" key="1">
    <source>
        <dbReference type="ARBA" id="ARBA00004651"/>
    </source>
</evidence>
<gene>
    <name evidence="9" type="ORF">EYC98_19730</name>
</gene>
<dbReference type="RefSeq" id="WP_279247128.1">
    <property type="nucleotide sequence ID" value="NZ_SHNN01000005.1"/>
</dbReference>
<feature type="transmembrane region" description="Helical" evidence="7">
    <location>
        <begin position="315"/>
        <end position="337"/>
    </location>
</feature>
<dbReference type="EMBL" id="SHNN01000005">
    <property type="protein sequence ID" value="MCX2983098.1"/>
    <property type="molecule type" value="Genomic_DNA"/>
</dbReference>
<name>A0ABT3TLA4_9GAMM</name>
<feature type="transmembrane region" description="Helical" evidence="7">
    <location>
        <begin position="391"/>
        <end position="417"/>
    </location>
</feature>
<dbReference type="Pfam" id="PF03176">
    <property type="entry name" value="MMPL"/>
    <property type="match status" value="2"/>
</dbReference>
<comment type="caution">
    <text evidence="9">The sequence shown here is derived from an EMBL/GenBank/DDBJ whole genome shotgun (WGS) entry which is preliminary data.</text>
</comment>
<keyword evidence="5 7" id="KW-1133">Transmembrane helix</keyword>
<dbReference type="InterPro" id="IPR004869">
    <property type="entry name" value="MMPL_dom"/>
</dbReference>
<dbReference type="PROSITE" id="PS50156">
    <property type="entry name" value="SSD"/>
    <property type="match status" value="1"/>
</dbReference>
<feature type="transmembrane region" description="Helical" evidence="7">
    <location>
        <begin position="749"/>
        <end position="767"/>
    </location>
</feature>
<evidence type="ECO:0000313" key="9">
    <source>
        <dbReference type="EMBL" id="MCX2983098.1"/>
    </source>
</evidence>
<keyword evidence="6 7" id="KW-0472">Membrane</keyword>
<reference evidence="9" key="1">
    <citation type="submission" date="2019-02" db="EMBL/GenBank/DDBJ databases">
        <authorList>
            <person name="Li S.-H."/>
        </authorList>
    </citation>
    <scope>NUCLEOTIDE SEQUENCE</scope>
    <source>
        <strain evidence="9">IMCC14734</strain>
    </source>
</reference>
<keyword evidence="10" id="KW-1185">Reference proteome</keyword>
<sequence>MSSTVAALYERLVLRHPLISLVLCALVIGALASQLGNLKLDASSDSLVLEGDADLQFFRDVAKEYESEEFLVITYRPGGDLLGDESLATIGGLRDELVQLDGVSSVLTILDVPLLQSPPVSLSDVTGSDGMPTLEDPGIDRELVREEFRTSPIYHQLLVSPDGTTAAIQVNLEPDEKYRELLQRREDLRSKRADAGLDQSEQEELSRVEKEFKAYSSLVSERQSQLVETVRQVVAPYRAGADLFVGGVPMIAADMVSFVRSDLVTFGSGILLFVVVVLAIIFRQPRFVLIPMITCIATATFMLGLLATLDWRMTVISSNFVALLLITTLAITIHLMVRYRELQLDNPDTSQFQLVMDTVRLMAIPCLYTSLTTAVAFVSLVVSGLRPVMDFGWMMTVGLGVALVLTFIILPCLMVLLPKGRPANSDSRHSGLTVYFAGVTEKRGGAIIAVALLMLCVSVAGISQLKVENRFIDYFSDTTEIYQGMELLDAQLGGTIPLDIIIDLEEEEDFVPPPMVIEERTASAADTAADAAFEDEFEDEWADDWEDDSGFDESPGGESFQQSYWFTVRGMEKLEAIHNYIDSLPETGKVLSLATTYAVVKNLLGEDVGDVELALVQKSLPADIAEIVVDPYYSESLDQARISLRVKETSQELRRNQFLIDLRQHLVEDMGLQPDKVRFTGMLVLYNNVLQSLFKSQILTLGAVFIAILIMFLVLFRSLWLALIAIGPNLLAAGIVLGGMGIAGIPLDIMTITIAAIVVGIGVDHAIHYVHRFKREFPLDRNYVATMYRCHESIGRAMYYTSITVIVGFSILALSNFTPSIYFGLLTGLAMFASVLGSLMLLPKLIILFKPLGPQS</sequence>
<keyword evidence="4 7" id="KW-0812">Transmembrane</keyword>
<dbReference type="SUPFAM" id="SSF82866">
    <property type="entry name" value="Multidrug efflux transporter AcrB transmembrane domain"/>
    <property type="match status" value="2"/>
</dbReference>
<feature type="transmembrane region" description="Helical" evidence="7">
    <location>
        <begin position="821"/>
        <end position="842"/>
    </location>
</feature>
<dbReference type="InterPro" id="IPR050545">
    <property type="entry name" value="Mycobact_MmpL"/>
</dbReference>
<feature type="transmembrane region" description="Helical" evidence="7">
    <location>
        <begin position="723"/>
        <end position="743"/>
    </location>
</feature>
<dbReference type="Proteomes" id="UP001143362">
    <property type="component" value="Unassembled WGS sequence"/>
</dbReference>
<comment type="similarity">
    <text evidence="2">Belongs to the resistance-nodulation-cell division (RND) (TC 2.A.6) family. MmpL subfamily.</text>
</comment>